<dbReference type="EMBL" id="JAPUUL010000020">
    <property type="protein sequence ID" value="KAJ8133351.1"/>
    <property type="molecule type" value="Genomic_DNA"/>
</dbReference>
<comment type="caution">
    <text evidence="1">The sequence shown here is derived from an EMBL/GenBank/DDBJ whole genome shotgun (WGS) entry which is preliminary data.</text>
</comment>
<sequence length="558" mass="62360">MLTATLLLLSLSFAQGKVKSVEAGLDITDCQLRCPKSTDLKKVILPAITQVQHKTGEWENVLECWSVDTTTTDMPGVDNAFRIDWEKGFDAAYSYIFYGQSFMPPHKTPEPSLAIMSAGIGDVRVPSGRCLRVAPGDIFFNVGVKGLQTAWWSEGSVISDLYFKGGKIPKHKVVPELPSVTDQGYAQGDENYLGESVIHVGTMQPQIPLFLSVLSNWTRSSPLCQDLRIPVSVEKTATGEFGGDVYNDEILFALAGRKILVSNTYEMSARLCMPENSESPHADTLQLLIHGASFNKHMWDSQYKPERYSWVQRMSQEGYPTLAIDLIGSGNSTFPDGLFEVQTQMYVETVHHLVQKLRNGDVDGHKWEKIVLVGFSIGGMMGTSLAQQYPDDFDALVLHAISWDISWIYPAFLSGLQLPAQQVDPEKWGHIPPTYQTQSTRDGRRVACFAGTYEEGAVEWDWQTRDFDTLGAAITFTFHLVEAPQYDRPVFLGLGDQDSTFCGGQFCREQPYAVYKKFPKASAIDMKRYEKTGHLILYHHSGLQLITDTLDFLSTHGF</sequence>
<reference evidence="1" key="1">
    <citation type="submission" date="2022-12" db="EMBL/GenBank/DDBJ databases">
        <title>Genome Sequence of Lasiodiplodia mahajangana.</title>
        <authorList>
            <person name="Buettner E."/>
        </authorList>
    </citation>
    <scope>NUCLEOTIDE SEQUENCE</scope>
    <source>
        <strain evidence="1">VT137</strain>
    </source>
</reference>
<organism evidence="1 2">
    <name type="scientific">Lasiodiplodia mahajangana</name>
    <dbReference type="NCBI Taxonomy" id="1108764"/>
    <lineage>
        <taxon>Eukaryota</taxon>
        <taxon>Fungi</taxon>
        <taxon>Dikarya</taxon>
        <taxon>Ascomycota</taxon>
        <taxon>Pezizomycotina</taxon>
        <taxon>Dothideomycetes</taxon>
        <taxon>Dothideomycetes incertae sedis</taxon>
        <taxon>Botryosphaeriales</taxon>
        <taxon>Botryosphaeriaceae</taxon>
        <taxon>Lasiodiplodia</taxon>
    </lineage>
</organism>
<accession>A0ACC2K127</accession>
<protein>
    <submittedName>
        <fullName evidence="1">Uncharacterized protein</fullName>
    </submittedName>
</protein>
<evidence type="ECO:0000313" key="1">
    <source>
        <dbReference type="EMBL" id="KAJ8133351.1"/>
    </source>
</evidence>
<proteinExistence type="predicted"/>
<name>A0ACC2K127_9PEZI</name>
<dbReference type="Proteomes" id="UP001153332">
    <property type="component" value="Unassembled WGS sequence"/>
</dbReference>
<keyword evidence="2" id="KW-1185">Reference proteome</keyword>
<evidence type="ECO:0000313" key="2">
    <source>
        <dbReference type="Proteomes" id="UP001153332"/>
    </source>
</evidence>
<gene>
    <name evidence="1" type="ORF">O1611_g270</name>
</gene>